<feature type="domain" description="NADH:ubiquinone oxidoreductase intermediate-associated protein 30" evidence="6">
    <location>
        <begin position="31"/>
        <end position="191"/>
    </location>
</feature>
<evidence type="ECO:0000256" key="3">
    <source>
        <dbReference type="ARBA" id="ARBA00023128"/>
    </source>
</evidence>
<accession>A0ABY8TLR2</accession>
<dbReference type="PANTHER" id="PTHR13194:SF18">
    <property type="entry name" value="COMPLEX I INTERMEDIATE-ASSOCIATED PROTEIN 30, MITOCHONDRIAL"/>
    <property type="match status" value="1"/>
</dbReference>
<feature type="region of interest" description="Disordered" evidence="5">
    <location>
        <begin position="189"/>
        <end position="250"/>
    </location>
</feature>
<sequence length="264" mass="28304">MLRSLVKSCKQVAEGLTLKVQLAPKPIVLYSFNSQKVVDQWHVFTDSFFGGKSEASLTFNQAEQAAEFSGRCTLEQQEDADIKRAGYCVAASQVRRIGDYHDLSGFSHLVYTVKGDGRAYVANVRIDSMAGTGGDVWQAPFRPRASVWSEVLIPIDSLTMTFQGQLVERKLEFQADKVISLGVSVSAAQPEDAGSSSNSSSSSSSSSSKGDKPAAGDIGSGSSSSSLGLGEESSSTVEQAEASEAKPHEMFRLLLRDIRAEGEM</sequence>
<keyword evidence="8" id="KW-1185">Reference proteome</keyword>
<dbReference type="EMBL" id="CP126208">
    <property type="protein sequence ID" value="WIA09261.1"/>
    <property type="molecule type" value="Genomic_DNA"/>
</dbReference>
<keyword evidence="4" id="KW-0143">Chaperone</keyword>
<evidence type="ECO:0000259" key="6">
    <source>
        <dbReference type="Pfam" id="PF08547"/>
    </source>
</evidence>
<dbReference type="InterPro" id="IPR039131">
    <property type="entry name" value="NDUFAF1"/>
</dbReference>
<dbReference type="PANTHER" id="PTHR13194">
    <property type="entry name" value="COMPLEX I INTERMEDIATE-ASSOCIATED PROTEIN 30"/>
    <property type="match status" value="1"/>
</dbReference>
<dbReference type="Proteomes" id="UP001244341">
    <property type="component" value="Chromosome 1b"/>
</dbReference>
<evidence type="ECO:0000313" key="8">
    <source>
        <dbReference type="Proteomes" id="UP001244341"/>
    </source>
</evidence>
<evidence type="ECO:0000256" key="4">
    <source>
        <dbReference type="ARBA" id="ARBA00023186"/>
    </source>
</evidence>
<organism evidence="7 8">
    <name type="scientific">Tetradesmus obliquus</name>
    <name type="common">Green alga</name>
    <name type="synonym">Acutodesmus obliquus</name>
    <dbReference type="NCBI Taxonomy" id="3088"/>
    <lineage>
        <taxon>Eukaryota</taxon>
        <taxon>Viridiplantae</taxon>
        <taxon>Chlorophyta</taxon>
        <taxon>core chlorophytes</taxon>
        <taxon>Chlorophyceae</taxon>
        <taxon>CS clade</taxon>
        <taxon>Sphaeropleales</taxon>
        <taxon>Scenedesmaceae</taxon>
        <taxon>Tetradesmus</taxon>
    </lineage>
</organism>
<reference evidence="7 8" key="1">
    <citation type="submission" date="2023-05" db="EMBL/GenBank/DDBJ databases">
        <title>A 100% complete, gapless, phased diploid assembly of the Scenedesmus obliquus UTEX 3031 genome.</title>
        <authorList>
            <person name="Biondi T.C."/>
            <person name="Hanschen E.R."/>
            <person name="Kwon T."/>
            <person name="Eng W."/>
            <person name="Kruse C.P.S."/>
            <person name="Koehler S.I."/>
            <person name="Kunde Y."/>
            <person name="Gleasner C.D."/>
            <person name="You Mak K.T."/>
            <person name="Polle J."/>
            <person name="Hovde B.T."/>
            <person name="Starkenburg S.R."/>
        </authorList>
    </citation>
    <scope>NUCLEOTIDE SEQUENCE [LARGE SCALE GENOMIC DNA]</scope>
    <source>
        <strain evidence="7 8">DOE0152z</strain>
    </source>
</reference>
<feature type="compositionally biased region" description="Low complexity" evidence="5">
    <location>
        <begin position="195"/>
        <end position="208"/>
    </location>
</feature>
<dbReference type="Pfam" id="PF08547">
    <property type="entry name" value="CIA30"/>
    <property type="match status" value="1"/>
</dbReference>
<name>A0ABY8TLR2_TETOB</name>
<dbReference type="SUPFAM" id="SSF49785">
    <property type="entry name" value="Galactose-binding domain-like"/>
    <property type="match status" value="1"/>
</dbReference>
<keyword evidence="3" id="KW-0496">Mitochondrion</keyword>
<evidence type="ECO:0000313" key="7">
    <source>
        <dbReference type="EMBL" id="WIA09261.1"/>
    </source>
</evidence>
<evidence type="ECO:0000256" key="5">
    <source>
        <dbReference type="SAM" id="MobiDB-lite"/>
    </source>
</evidence>
<comment type="subcellular location">
    <subcellularLocation>
        <location evidence="1">Mitochondrion</location>
    </subcellularLocation>
</comment>
<gene>
    <name evidence="7" type="ORF">OEZ85_008669</name>
</gene>
<protein>
    <recommendedName>
        <fullName evidence="6">NADH:ubiquinone oxidoreductase intermediate-associated protein 30 domain-containing protein</fullName>
    </recommendedName>
</protein>
<evidence type="ECO:0000256" key="2">
    <source>
        <dbReference type="ARBA" id="ARBA00007884"/>
    </source>
</evidence>
<dbReference type="InterPro" id="IPR013857">
    <property type="entry name" value="NADH-UbQ_OxRdtase-assoc_prot30"/>
</dbReference>
<dbReference type="InterPro" id="IPR008979">
    <property type="entry name" value="Galactose-bd-like_sf"/>
</dbReference>
<evidence type="ECO:0000256" key="1">
    <source>
        <dbReference type="ARBA" id="ARBA00004173"/>
    </source>
</evidence>
<comment type="similarity">
    <text evidence="2">Belongs to the CIA30 family.</text>
</comment>
<feature type="compositionally biased region" description="Low complexity" evidence="5">
    <location>
        <begin position="220"/>
        <end position="235"/>
    </location>
</feature>
<proteinExistence type="inferred from homology"/>